<protein>
    <recommendedName>
        <fullName evidence="4">NEDD8-activating enzyme E1 catalytic subunit</fullName>
        <ecNumber evidence="4">6.2.1.64</ecNumber>
    </recommendedName>
</protein>
<keyword evidence="7" id="KW-1185">Reference proteome</keyword>
<feature type="domain" description="THIF-type NAD/FAD binding fold" evidence="5">
    <location>
        <begin position="41"/>
        <end position="360"/>
    </location>
</feature>
<dbReference type="Pfam" id="PF00899">
    <property type="entry name" value="ThiF"/>
    <property type="match status" value="1"/>
</dbReference>
<dbReference type="PANTHER" id="PTHR10953">
    <property type="entry name" value="UBIQUITIN-ACTIVATING ENZYME E1"/>
    <property type="match status" value="1"/>
</dbReference>
<evidence type="ECO:0000313" key="6">
    <source>
        <dbReference type="EMBL" id="EPY23341.1"/>
    </source>
</evidence>
<dbReference type="EC" id="6.2.1.64" evidence="4"/>
<evidence type="ECO:0000256" key="3">
    <source>
        <dbReference type="ARBA" id="ARBA00022840"/>
    </source>
</evidence>
<dbReference type="Proteomes" id="UP000015354">
    <property type="component" value="Unassembled WGS sequence"/>
</dbReference>
<keyword evidence="1 4" id="KW-0547">Nucleotide-binding</keyword>
<comment type="caution">
    <text evidence="6">The sequence shown here is derived from an EMBL/GenBank/DDBJ whole genome shotgun (WGS) entry which is preliminary data.</text>
</comment>
<evidence type="ECO:0000259" key="5">
    <source>
        <dbReference type="Pfam" id="PF00899"/>
    </source>
</evidence>
<dbReference type="GO" id="GO:0005524">
    <property type="term" value="F:ATP binding"/>
    <property type="evidence" value="ECO:0007669"/>
    <property type="project" value="UniProtKB-UniRule"/>
</dbReference>
<dbReference type="AlphaFoldDB" id="S9V8N0"/>
<dbReference type="InterPro" id="IPR045886">
    <property type="entry name" value="ThiF/MoeB/HesA"/>
</dbReference>
<dbReference type="GO" id="GO:0019781">
    <property type="term" value="F:NEDD8 activating enzyme activity"/>
    <property type="evidence" value="ECO:0007669"/>
    <property type="project" value="UniProtKB-UniRule"/>
</dbReference>
<comment type="function">
    <text evidence="4">Catalytic subunit of the dimeric E1 enzyme, which activates NEDD8.</text>
</comment>
<accession>S9V8N0</accession>
<dbReference type="SUPFAM" id="SSF69572">
    <property type="entry name" value="Activating enzymes of the ubiquitin-like proteins"/>
    <property type="match status" value="1"/>
</dbReference>
<dbReference type="GO" id="GO:0045116">
    <property type="term" value="P:protein neddylation"/>
    <property type="evidence" value="ECO:0007669"/>
    <property type="project" value="UniProtKB-UniRule"/>
</dbReference>
<evidence type="ECO:0000256" key="2">
    <source>
        <dbReference type="ARBA" id="ARBA00022786"/>
    </source>
</evidence>
<sequence length="462" mass="49940">MSGSAGSCEAPIDRCVDRCSGLQHLVRAGRYTLSAEEGGADLSGLAEVEVLIVGAGGTGSEILHLLAMSGFARLTILDMDRIELSNLNRQFLFQEKDIGAFKSDVAAAFVRARCPGVAIHAVVGSAEEQSDDFYRRFDLIFLALDSNAVRHWVNRKVVELGTWEVVPRAAVPGLAAADAHAAPFVRVLRACTPLVDVGTEGYRGHTKFRHPPRLPCLACAMDPTPGEEKVPMCTLHTIPRLPQHCVLYAKEKLWRDAFPDTDLDADREEHIRWLTEQARQRQREFGIHGDITEKYVLGVVKNVVPAVGFTNAFVAGQAVTEVVKRFTGVGESREVFWVYSGLNGSFLMATAETGLPSCPVCGPVPVLALRADMTLAEVRAAAAAQLRLTVTAAAPLLWTGPGGRLIQAPAGAAGDAMTLLSLFAQAGAEPYLREQWCTDAVLPYMTITAEERSCQVLCKCTL</sequence>
<proteinExistence type="inferred from homology"/>
<dbReference type="InterPro" id="IPR023318">
    <property type="entry name" value="Ub_act_enz_dom_a_sf"/>
</dbReference>
<comment type="similarity">
    <text evidence="4">Belongs to the ubiquitin-activating E1 family. UBA3 subfamily.</text>
</comment>
<evidence type="ECO:0000256" key="4">
    <source>
        <dbReference type="RuleBase" id="RU368009"/>
    </source>
</evidence>
<dbReference type="PANTHER" id="PTHR10953:SF6">
    <property type="entry name" value="NEDD8-ACTIVATING ENZYME E1 CATALYTIC SUBUNIT"/>
    <property type="match status" value="1"/>
</dbReference>
<dbReference type="InterPro" id="IPR000594">
    <property type="entry name" value="ThiF_NAD_FAD-bd"/>
</dbReference>
<dbReference type="Gene3D" id="3.40.50.720">
    <property type="entry name" value="NAD(P)-binding Rossmann-like Domain"/>
    <property type="match status" value="1"/>
</dbReference>
<dbReference type="UniPathway" id="UPA00885"/>
<evidence type="ECO:0000256" key="1">
    <source>
        <dbReference type="ARBA" id="ARBA00022741"/>
    </source>
</evidence>
<dbReference type="Gene3D" id="1.10.10.520">
    <property type="entry name" value="Ubiquitin activating enzymes (Uba3). Chain: B, domain 2"/>
    <property type="match status" value="1"/>
</dbReference>
<keyword evidence="4" id="KW-0436">Ligase</keyword>
<name>S9V8N0_9TRYP</name>
<organism evidence="6 7">
    <name type="scientific">Strigomonas culicis</name>
    <dbReference type="NCBI Taxonomy" id="28005"/>
    <lineage>
        <taxon>Eukaryota</taxon>
        <taxon>Discoba</taxon>
        <taxon>Euglenozoa</taxon>
        <taxon>Kinetoplastea</taxon>
        <taxon>Metakinetoplastina</taxon>
        <taxon>Trypanosomatida</taxon>
        <taxon>Trypanosomatidae</taxon>
        <taxon>Strigomonadinae</taxon>
        <taxon>Strigomonas</taxon>
    </lineage>
</organism>
<gene>
    <name evidence="6" type="ORF">STCU_07756</name>
</gene>
<dbReference type="GO" id="GO:0005737">
    <property type="term" value="C:cytoplasm"/>
    <property type="evidence" value="ECO:0007669"/>
    <property type="project" value="TreeGrafter"/>
</dbReference>
<comment type="pathway">
    <text evidence="4">Protein modification; protein neddylation.</text>
</comment>
<dbReference type="OrthoDB" id="10255449at2759"/>
<keyword evidence="3 4" id="KW-0067">ATP-binding</keyword>
<reference evidence="6 7" key="1">
    <citation type="journal article" date="2013" name="PLoS ONE">
        <title>Predicting the Proteins of Angomonas deanei, Strigomonas culicis and Their Respective Endosymbionts Reveals New Aspects of the Trypanosomatidae Family.</title>
        <authorList>
            <person name="Motta M.C."/>
            <person name="Martins A.C."/>
            <person name="de Souza S.S."/>
            <person name="Catta-Preta C.M."/>
            <person name="Silva R."/>
            <person name="Klein C.C."/>
            <person name="de Almeida L.G."/>
            <person name="de Lima Cunha O."/>
            <person name="Ciapina L.P."/>
            <person name="Brocchi M."/>
            <person name="Colabardini A.C."/>
            <person name="de Araujo Lima B."/>
            <person name="Machado C.R."/>
            <person name="de Almeida Soares C.M."/>
            <person name="Probst C.M."/>
            <person name="de Menezes C.B."/>
            <person name="Thompson C.E."/>
            <person name="Bartholomeu D.C."/>
            <person name="Gradia D.F."/>
            <person name="Pavoni D.P."/>
            <person name="Grisard E.C."/>
            <person name="Fantinatti-Garboggini F."/>
            <person name="Marchini F.K."/>
            <person name="Rodrigues-Luiz G.F."/>
            <person name="Wagner G."/>
            <person name="Goldman G.H."/>
            <person name="Fietto J.L."/>
            <person name="Elias M.C."/>
            <person name="Goldman M.H."/>
            <person name="Sagot M.F."/>
            <person name="Pereira M."/>
            <person name="Stoco P.H."/>
            <person name="de Mendonca-Neto R.P."/>
            <person name="Teixeira S.M."/>
            <person name="Maciel T.E."/>
            <person name="de Oliveira Mendes T.A."/>
            <person name="Urmenyi T.P."/>
            <person name="de Souza W."/>
            <person name="Schenkman S."/>
            <person name="de Vasconcelos A.T."/>
        </authorList>
    </citation>
    <scope>NUCLEOTIDE SEQUENCE [LARGE SCALE GENOMIC DNA]</scope>
</reference>
<dbReference type="InterPro" id="IPR035985">
    <property type="entry name" value="Ubiquitin-activating_enz"/>
</dbReference>
<evidence type="ECO:0000313" key="7">
    <source>
        <dbReference type="Proteomes" id="UP000015354"/>
    </source>
</evidence>
<dbReference type="GO" id="GO:0005634">
    <property type="term" value="C:nucleus"/>
    <property type="evidence" value="ECO:0007669"/>
    <property type="project" value="TreeGrafter"/>
</dbReference>
<keyword evidence="2 4" id="KW-0833">Ubl conjugation pathway</keyword>
<dbReference type="EMBL" id="ATMH01007756">
    <property type="protein sequence ID" value="EPY23341.1"/>
    <property type="molecule type" value="Genomic_DNA"/>
</dbReference>
<comment type="catalytic activity">
    <reaction evidence="4">
        <text>ATP + [NEDD8 protein] + [E1 NEDD8-activating enzyme]-L-cysteine = AMP + diphosphate + [E1 NEDD8-activating enzyme]-S-[NEDD8 protein]-yl-L-cysteine.</text>
        <dbReference type="EC" id="6.2.1.64"/>
    </reaction>
</comment>